<reference evidence="3" key="1">
    <citation type="journal article" date="2019" name="Int. J. Syst. Evol. Microbiol.">
        <title>The Global Catalogue of Microorganisms (GCM) 10K type strain sequencing project: providing services to taxonomists for standard genome sequencing and annotation.</title>
        <authorList>
            <consortium name="The Broad Institute Genomics Platform"/>
            <consortium name="The Broad Institute Genome Sequencing Center for Infectious Disease"/>
            <person name="Wu L."/>
            <person name="Ma J."/>
        </authorList>
    </citation>
    <scope>NUCLEOTIDE SEQUENCE [LARGE SCALE GENOMIC DNA]</scope>
    <source>
        <strain evidence="3">CCUG 56698</strain>
    </source>
</reference>
<dbReference type="Pfam" id="PF13794">
    <property type="entry name" value="MiaE_2"/>
    <property type="match status" value="1"/>
</dbReference>
<keyword evidence="3" id="KW-1185">Reference proteome</keyword>
<evidence type="ECO:0000259" key="1">
    <source>
        <dbReference type="Pfam" id="PF13794"/>
    </source>
</evidence>
<evidence type="ECO:0000313" key="3">
    <source>
        <dbReference type="Proteomes" id="UP001596527"/>
    </source>
</evidence>
<name>A0ABW2SN51_9ACTO</name>
<organism evidence="2 3">
    <name type="scientific">Schaalia naturae</name>
    <dbReference type="NCBI Taxonomy" id="635203"/>
    <lineage>
        <taxon>Bacteria</taxon>
        <taxon>Bacillati</taxon>
        <taxon>Actinomycetota</taxon>
        <taxon>Actinomycetes</taxon>
        <taxon>Actinomycetales</taxon>
        <taxon>Actinomycetaceae</taxon>
        <taxon>Schaalia</taxon>
    </lineage>
</organism>
<gene>
    <name evidence="2" type="ORF">ACFQWG_08695</name>
</gene>
<accession>A0ABW2SN51</accession>
<proteinExistence type="predicted"/>
<sequence length="210" mass="23208">MDRTHEAVDVETSEIVGLIAYSALAAMTRLAKDGDQAPSIGTHIEHARMSARAFEIFGQLEVWAEHRGLDLPTAAGGYSGLFDDLDARTRPTTWWERSVKTYVTVGAFSDMLLQVSELHDLFDDDSGPWDLGQGEWVRANLAPRTEKDPQLAARLSLWARRVAGEALGLVRSTLFTHPELATNDPDTVDAIVAWVTKRHRERMAGIGLKA</sequence>
<dbReference type="EMBL" id="JBHTEF010000001">
    <property type="protein sequence ID" value="MFC7581271.1"/>
    <property type="molecule type" value="Genomic_DNA"/>
</dbReference>
<dbReference type="Proteomes" id="UP001596527">
    <property type="component" value="Unassembled WGS sequence"/>
</dbReference>
<dbReference type="RefSeq" id="WP_380974449.1">
    <property type="nucleotide sequence ID" value="NZ_JBHTEF010000001.1"/>
</dbReference>
<evidence type="ECO:0000313" key="2">
    <source>
        <dbReference type="EMBL" id="MFC7581271.1"/>
    </source>
</evidence>
<dbReference type="Gene3D" id="1.20.1260.10">
    <property type="match status" value="1"/>
</dbReference>
<feature type="domain" description="Ferritin-like" evidence="1">
    <location>
        <begin position="13"/>
        <end position="170"/>
    </location>
</feature>
<dbReference type="InterPro" id="IPR059125">
    <property type="entry name" value="Ferritin_actino"/>
</dbReference>
<protein>
    <submittedName>
        <fullName evidence="2">Ferritin-like fold-containing protein</fullName>
    </submittedName>
</protein>
<comment type="caution">
    <text evidence="2">The sequence shown here is derived from an EMBL/GenBank/DDBJ whole genome shotgun (WGS) entry which is preliminary data.</text>
</comment>
<dbReference type="InterPro" id="IPR012347">
    <property type="entry name" value="Ferritin-like"/>
</dbReference>